<dbReference type="CDD" id="cd04301">
    <property type="entry name" value="NAT_SF"/>
    <property type="match status" value="1"/>
</dbReference>
<dbReference type="InterPro" id="IPR000182">
    <property type="entry name" value="GNAT_dom"/>
</dbReference>
<reference evidence="2" key="1">
    <citation type="submission" date="2018-09" db="EMBL/GenBank/DDBJ databases">
        <title>Phylogenetic barriers to horizontal transfer of antimicrobial peptide resistance genes in the human gut microbiota.</title>
        <authorList>
            <person name="Kintses B."/>
            <person name="Mehi O."/>
            <person name="Ari E."/>
            <person name="Szamel M."/>
            <person name="Gyorkei A."/>
            <person name="Jangir P.K."/>
            <person name="Nagy I."/>
            <person name="Pal F."/>
            <person name="Fekete G."/>
            <person name="Tengolics R."/>
            <person name="Nyerges A."/>
            <person name="Liko I."/>
            <person name="Balint A."/>
            <person name="Molnar T."/>
            <person name="Balint B."/>
            <person name="Vasarhelyi B.M."/>
            <person name="Bustamante M."/>
            <person name="Papp B."/>
            <person name="Pal C."/>
        </authorList>
    </citation>
    <scope>NUCLEOTIDE SEQUENCE</scope>
</reference>
<name>A0A3G2C6Y6_9FIRM</name>
<dbReference type="SUPFAM" id="SSF55729">
    <property type="entry name" value="Acyl-CoA N-acyltransferases (Nat)"/>
    <property type="match status" value="1"/>
</dbReference>
<organism evidence="2">
    <name type="scientific">uncultured Pseudoflavonifractor sp</name>
    <dbReference type="NCBI Taxonomy" id="1221379"/>
    <lineage>
        <taxon>Bacteria</taxon>
        <taxon>Bacillati</taxon>
        <taxon>Bacillota</taxon>
        <taxon>Clostridia</taxon>
        <taxon>Eubacteriales</taxon>
        <taxon>Oscillospiraceae</taxon>
        <taxon>Pseudoflavonifractor</taxon>
        <taxon>environmental samples</taxon>
    </lineage>
</organism>
<sequence>MEHRYTYRLETPADWAAAEALTREAFWNVYKPGCDEHYILHIMRGKPAVAQKLNYVCTEGAAVRGHIFYTQTAVVTDQGDALPVLSFGPISVDPARQGQGIGSHLIRMTLRQAAEAGHAGVVITGNPAYYSRFGFRPASDFGIVDQDGASYPELMALELGPQRLAGLRGRHHFCPEFSDIDPVALERFDKAFPPKERLRLPGQLF</sequence>
<dbReference type="GO" id="GO:0016747">
    <property type="term" value="F:acyltransferase activity, transferring groups other than amino-acyl groups"/>
    <property type="evidence" value="ECO:0007669"/>
    <property type="project" value="InterPro"/>
</dbReference>
<protein>
    <submittedName>
        <fullName evidence="2">Acetyltransferase (GT) family protein</fullName>
    </submittedName>
</protein>
<dbReference type="Gene3D" id="3.40.630.30">
    <property type="match status" value="1"/>
</dbReference>
<keyword evidence="2" id="KW-0808">Transferase</keyword>
<evidence type="ECO:0000259" key="1">
    <source>
        <dbReference type="PROSITE" id="PS51186"/>
    </source>
</evidence>
<dbReference type="InterPro" id="IPR016181">
    <property type="entry name" value="Acyl_CoA_acyltransferase"/>
</dbReference>
<accession>A0A3G2C6Y6</accession>
<dbReference type="Pfam" id="PF13527">
    <property type="entry name" value="Acetyltransf_9"/>
    <property type="match status" value="1"/>
</dbReference>
<dbReference type="EMBL" id="MH883390">
    <property type="protein sequence ID" value="AYM48107.1"/>
    <property type="molecule type" value="Genomic_DNA"/>
</dbReference>
<evidence type="ECO:0000313" key="2">
    <source>
        <dbReference type="EMBL" id="AYM48107.1"/>
    </source>
</evidence>
<feature type="domain" description="N-acetyltransferase" evidence="1">
    <location>
        <begin position="5"/>
        <end position="158"/>
    </location>
</feature>
<proteinExistence type="predicted"/>
<dbReference type="PROSITE" id="PS51186">
    <property type="entry name" value="GNAT"/>
    <property type="match status" value="1"/>
</dbReference>
<dbReference type="AlphaFoldDB" id="A0A3G2C6Y6"/>